<dbReference type="AlphaFoldDB" id="A0A2M8LV11"/>
<name>A0A2M8LV11_9ACTN</name>
<evidence type="ECO:0000256" key="1">
    <source>
        <dbReference type="SAM" id="MobiDB-lite"/>
    </source>
</evidence>
<proteinExistence type="predicted"/>
<keyword evidence="4" id="KW-1185">Reference proteome</keyword>
<dbReference type="InterPro" id="IPR018958">
    <property type="entry name" value="Knr4/Smi1-like_dom"/>
</dbReference>
<evidence type="ECO:0000259" key="2">
    <source>
        <dbReference type="SMART" id="SM00860"/>
    </source>
</evidence>
<accession>A0A2M8LV11</accession>
<dbReference type="SUPFAM" id="SSF160631">
    <property type="entry name" value="SMI1/KNR4-like"/>
    <property type="match status" value="1"/>
</dbReference>
<evidence type="ECO:0000313" key="3">
    <source>
        <dbReference type="EMBL" id="PJE95785.1"/>
    </source>
</evidence>
<dbReference type="Pfam" id="PF09346">
    <property type="entry name" value="SMI1_KNR4"/>
    <property type="match status" value="1"/>
</dbReference>
<dbReference type="Proteomes" id="UP000230407">
    <property type="component" value="Unassembled WGS sequence"/>
</dbReference>
<dbReference type="RefSeq" id="WP_100203510.1">
    <property type="nucleotide sequence ID" value="NZ_PGGW01000061.1"/>
</dbReference>
<organism evidence="3 4">
    <name type="scientific">Streptomyces carminius</name>
    <dbReference type="NCBI Taxonomy" id="2665496"/>
    <lineage>
        <taxon>Bacteria</taxon>
        <taxon>Bacillati</taxon>
        <taxon>Actinomycetota</taxon>
        <taxon>Actinomycetes</taxon>
        <taxon>Kitasatosporales</taxon>
        <taxon>Streptomycetaceae</taxon>
        <taxon>Streptomyces</taxon>
    </lineage>
</organism>
<dbReference type="Gene3D" id="3.40.1580.10">
    <property type="entry name" value="SMI1/KNR4-like"/>
    <property type="match status" value="1"/>
</dbReference>
<protein>
    <submittedName>
        <fullName evidence="3">Cell wall assembly protein Knr4</fullName>
    </submittedName>
</protein>
<feature type="domain" description="Knr4/Smi1-like" evidence="2">
    <location>
        <begin position="34"/>
        <end position="174"/>
    </location>
</feature>
<dbReference type="InterPro" id="IPR037883">
    <property type="entry name" value="Knr4/Smi1-like_sf"/>
</dbReference>
<dbReference type="EMBL" id="PGGW01000061">
    <property type="protein sequence ID" value="PJE95785.1"/>
    <property type="molecule type" value="Genomic_DNA"/>
</dbReference>
<evidence type="ECO:0000313" key="4">
    <source>
        <dbReference type="Proteomes" id="UP000230407"/>
    </source>
</evidence>
<feature type="region of interest" description="Disordered" evidence="1">
    <location>
        <begin position="211"/>
        <end position="290"/>
    </location>
</feature>
<feature type="compositionally biased region" description="Pro residues" evidence="1">
    <location>
        <begin position="219"/>
        <end position="234"/>
    </location>
</feature>
<reference evidence="3 4" key="1">
    <citation type="submission" date="2017-11" db="EMBL/GenBank/DDBJ databases">
        <title>Streptomyces carmine sp. nov., a novel actinomycete isolated from Sophora alopecuroides in Xinjiang, China.</title>
        <authorList>
            <person name="Wang Y."/>
            <person name="Luo X."/>
            <person name="Wan C."/>
            <person name="Zhang L."/>
        </authorList>
    </citation>
    <scope>NUCLEOTIDE SEQUENCE [LARGE SCALE GENOMIC DNA]</scope>
    <source>
        <strain evidence="3 4">TRM SA0054</strain>
    </source>
</reference>
<sequence length="290" mass="31346">MTDTDPAAFDAAWDRFSSWLSAHAPVDHAALLPPATAEEIAGLEARLGFPLHPQLRALLRRHNGVMEHVEPDNLHAGAFLPIGHRLNTVDHIVLQHGILEDGLADLLAEGVETEDEPSSHAHQWVAFAHPNDGGITFIDHCPGPAYGHVYEMGIGSGAVEPTKWASSLAGLFDALTESLETGEPFRRYWWPTPYELPSGHFCLDWDHRPPAERDGSRGWPPPRPLDAPLRPPSPANRRGLGRCLGPLIPPRASQVSGAAVRNQASTSPAGPLHASGKVVTAPEGPEDPRR</sequence>
<dbReference type="SMART" id="SM00860">
    <property type="entry name" value="SMI1_KNR4"/>
    <property type="match status" value="1"/>
</dbReference>
<comment type="caution">
    <text evidence="3">The sequence shown here is derived from an EMBL/GenBank/DDBJ whole genome shotgun (WGS) entry which is preliminary data.</text>
</comment>
<gene>
    <name evidence="3" type="ORF">CUT44_21245</name>
</gene>